<keyword evidence="3" id="KW-1185">Reference proteome</keyword>
<dbReference type="InterPro" id="IPR015217">
    <property type="entry name" value="Invasin_dom_3"/>
</dbReference>
<dbReference type="Pfam" id="PF09134">
    <property type="entry name" value="Invasin_D3"/>
    <property type="match status" value="1"/>
</dbReference>
<name>A0ABT5LL78_9GAMM</name>
<dbReference type="EMBL" id="JAQRFI010000238">
    <property type="protein sequence ID" value="MDC9591876.1"/>
    <property type="molecule type" value="Genomic_DNA"/>
</dbReference>
<evidence type="ECO:0000313" key="3">
    <source>
        <dbReference type="Proteomes" id="UP001217178"/>
    </source>
</evidence>
<feature type="non-terminal residue" evidence="2">
    <location>
        <position position="159"/>
    </location>
</feature>
<dbReference type="InterPro" id="IPR013783">
    <property type="entry name" value="Ig-like_fold"/>
</dbReference>
<feature type="domain" description="Invasin" evidence="1">
    <location>
        <begin position="47"/>
        <end position="138"/>
    </location>
</feature>
<evidence type="ECO:0000259" key="1">
    <source>
        <dbReference type="Pfam" id="PF09134"/>
    </source>
</evidence>
<dbReference type="SUPFAM" id="SSF49373">
    <property type="entry name" value="Invasin/intimin cell-adhesion fragments"/>
    <property type="match status" value="1"/>
</dbReference>
<accession>A0ABT5LL78</accession>
<evidence type="ECO:0000313" key="2">
    <source>
        <dbReference type="EMBL" id="MDC9591876.1"/>
    </source>
</evidence>
<reference evidence="2 3" key="1">
    <citation type="submission" date="2023-02" db="EMBL/GenBank/DDBJ databases">
        <title>Entomopathogenic bacteria.</title>
        <authorList>
            <person name="Machado R.A."/>
        </authorList>
    </citation>
    <scope>NUCLEOTIDE SEQUENCE [LARGE SCALE GENOMIC DNA]</scope>
    <source>
        <strain evidence="2 3">XENO-10</strain>
    </source>
</reference>
<sequence>AKKGKWTLTPEVFGKQMKHPATITFGQSLADILDPSSPSVEPADGSNALAADGVSTKTLRITLKDKQGKPVTGAKDSIKVNATGKLQGDGKEPQIGEVKAVSDGVYEVVVTAGQKTGNWTLTTTIDGTDRKQETVIEFDENKAPSISNLQLEGVLHVKG</sequence>
<feature type="non-terminal residue" evidence="2">
    <location>
        <position position="1"/>
    </location>
</feature>
<organism evidence="2 3">
    <name type="scientific">Xenorhabdus yunnanensis</name>
    <dbReference type="NCBI Taxonomy" id="3025878"/>
    <lineage>
        <taxon>Bacteria</taxon>
        <taxon>Pseudomonadati</taxon>
        <taxon>Pseudomonadota</taxon>
        <taxon>Gammaproteobacteria</taxon>
        <taxon>Enterobacterales</taxon>
        <taxon>Morganellaceae</taxon>
        <taxon>Xenorhabdus</taxon>
    </lineage>
</organism>
<gene>
    <name evidence="2" type="ORF">PSI23_22045</name>
</gene>
<dbReference type="Gene3D" id="2.60.40.10">
    <property type="entry name" value="Immunoglobulins"/>
    <property type="match status" value="1"/>
</dbReference>
<protein>
    <submittedName>
        <fullName evidence="2">Ig-like domain-containing protein</fullName>
    </submittedName>
</protein>
<dbReference type="RefSeq" id="WP_273557049.1">
    <property type="nucleotide sequence ID" value="NZ_JAQRFI010000238.1"/>
</dbReference>
<proteinExistence type="predicted"/>
<dbReference type="InterPro" id="IPR008964">
    <property type="entry name" value="Invasin/intimin_cell_adhesion"/>
</dbReference>
<comment type="caution">
    <text evidence="2">The sequence shown here is derived from an EMBL/GenBank/DDBJ whole genome shotgun (WGS) entry which is preliminary data.</text>
</comment>
<dbReference type="Proteomes" id="UP001217178">
    <property type="component" value="Unassembled WGS sequence"/>
</dbReference>